<feature type="transmembrane region" description="Helical" evidence="6">
    <location>
        <begin position="37"/>
        <end position="58"/>
    </location>
</feature>
<keyword evidence="4 6" id="KW-1133">Transmembrane helix</keyword>
<reference evidence="7 8" key="1">
    <citation type="journal article" date="2016" name="Nat. Commun.">
        <title>Thousands of microbial genomes shed light on interconnected biogeochemical processes in an aquifer system.</title>
        <authorList>
            <person name="Anantharaman K."/>
            <person name="Brown C.T."/>
            <person name="Hug L.A."/>
            <person name="Sharon I."/>
            <person name="Castelle C.J."/>
            <person name="Probst A.J."/>
            <person name="Thomas B.C."/>
            <person name="Singh A."/>
            <person name="Wilkins M.J."/>
            <person name="Karaoz U."/>
            <person name="Brodie E.L."/>
            <person name="Williams K.H."/>
            <person name="Hubbard S.S."/>
            <person name="Banfield J.F."/>
        </authorList>
    </citation>
    <scope>NUCLEOTIDE SEQUENCE [LARGE SCALE GENOMIC DNA]</scope>
</reference>
<evidence type="ECO:0000256" key="2">
    <source>
        <dbReference type="ARBA" id="ARBA00022481"/>
    </source>
</evidence>
<name>A0A1F6DDP6_9BACT</name>
<dbReference type="GO" id="GO:0016020">
    <property type="term" value="C:membrane"/>
    <property type="evidence" value="ECO:0007669"/>
    <property type="project" value="UniProtKB-SubCell"/>
</dbReference>
<dbReference type="EMBL" id="MFLD01000026">
    <property type="protein sequence ID" value="OGG59450.1"/>
    <property type="molecule type" value="Genomic_DNA"/>
</dbReference>
<dbReference type="InterPro" id="IPR012902">
    <property type="entry name" value="N_methyl_site"/>
</dbReference>
<keyword evidence="3 6" id="KW-0812">Transmembrane</keyword>
<accession>A0A1F6DDP6</accession>
<dbReference type="AlphaFoldDB" id="A0A1F6DDP6"/>
<dbReference type="PANTHER" id="PTHR30093">
    <property type="entry name" value="GENERAL SECRETION PATHWAY PROTEIN G"/>
    <property type="match status" value="1"/>
</dbReference>
<dbReference type="Pfam" id="PF07963">
    <property type="entry name" value="N_methyl"/>
    <property type="match status" value="1"/>
</dbReference>
<dbReference type="Proteomes" id="UP000178042">
    <property type="component" value="Unassembled WGS sequence"/>
</dbReference>
<dbReference type="NCBIfam" id="TIGR02532">
    <property type="entry name" value="IV_pilin_GFxxxE"/>
    <property type="match status" value="1"/>
</dbReference>
<dbReference type="Gene3D" id="3.30.700.10">
    <property type="entry name" value="Glycoprotein, Type 4 Pilin"/>
    <property type="match status" value="1"/>
</dbReference>
<dbReference type="PROSITE" id="PS00409">
    <property type="entry name" value="PROKAR_NTER_METHYL"/>
    <property type="match status" value="1"/>
</dbReference>
<evidence type="ECO:0000256" key="6">
    <source>
        <dbReference type="SAM" id="Phobius"/>
    </source>
</evidence>
<dbReference type="SUPFAM" id="SSF54523">
    <property type="entry name" value="Pili subunits"/>
    <property type="match status" value="1"/>
</dbReference>
<evidence type="ECO:0000256" key="5">
    <source>
        <dbReference type="ARBA" id="ARBA00023136"/>
    </source>
</evidence>
<comment type="caution">
    <text evidence="7">The sequence shown here is derived from an EMBL/GenBank/DDBJ whole genome shotgun (WGS) entry which is preliminary data.</text>
</comment>
<evidence type="ECO:0000313" key="8">
    <source>
        <dbReference type="Proteomes" id="UP000178042"/>
    </source>
</evidence>
<dbReference type="PANTHER" id="PTHR30093:SF44">
    <property type="entry name" value="TYPE II SECRETION SYSTEM CORE PROTEIN G"/>
    <property type="match status" value="1"/>
</dbReference>
<evidence type="ECO:0000256" key="3">
    <source>
        <dbReference type="ARBA" id="ARBA00022692"/>
    </source>
</evidence>
<keyword evidence="2" id="KW-0488">Methylation</keyword>
<gene>
    <name evidence="7" type="ORF">A3C86_00645</name>
</gene>
<sequence>MIKKTFRRGFTGDVGRAESKSCAFAFSSRGVSKGFTLIELLVVIAIIGILSAVVLASLNTARVKGRVASAQSTMKGIQTAAAMCVGDSVAVSTPTATNNGGGAVLCSSSPTTYAALPAGWIYCDATVAVGAGDSVGATKFCNNSALNAAFNQVAGVSFRISAYSSADLKLVQCSESTCTTATAL</sequence>
<comment type="subcellular location">
    <subcellularLocation>
        <location evidence="1">Membrane</location>
        <topology evidence="1">Single-pass membrane protein</topology>
    </subcellularLocation>
</comment>
<protein>
    <recommendedName>
        <fullName evidence="9">Prepilin-type N-terminal cleavage/methylation domain-containing protein</fullName>
    </recommendedName>
</protein>
<organism evidence="7 8">
    <name type="scientific">Candidatus Kaiserbacteria bacterium RIFCSPHIGHO2_02_FULL_49_16</name>
    <dbReference type="NCBI Taxonomy" id="1798490"/>
    <lineage>
        <taxon>Bacteria</taxon>
        <taxon>Candidatus Kaiseribacteriota</taxon>
    </lineage>
</organism>
<evidence type="ECO:0008006" key="9">
    <source>
        <dbReference type="Google" id="ProtNLM"/>
    </source>
</evidence>
<dbReference type="InterPro" id="IPR045584">
    <property type="entry name" value="Pilin-like"/>
</dbReference>
<evidence type="ECO:0000256" key="1">
    <source>
        <dbReference type="ARBA" id="ARBA00004167"/>
    </source>
</evidence>
<proteinExistence type="predicted"/>
<keyword evidence="5 6" id="KW-0472">Membrane</keyword>
<evidence type="ECO:0000313" key="7">
    <source>
        <dbReference type="EMBL" id="OGG59450.1"/>
    </source>
</evidence>
<evidence type="ECO:0000256" key="4">
    <source>
        <dbReference type="ARBA" id="ARBA00022989"/>
    </source>
</evidence>